<feature type="chain" id="PRO_5046077344" evidence="9">
    <location>
        <begin position="20"/>
        <end position="440"/>
    </location>
</feature>
<dbReference type="Gene3D" id="2.70.70.10">
    <property type="entry name" value="Glucose Permease (Domain IIA)"/>
    <property type="match status" value="1"/>
</dbReference>
<keyword evidence="9" id="KW-0732">Signal</keyword>
<keyword evidence="4 11" id="KW-0378">Hydrolase</keyword>
<sequence>MRRAGLALCAFLFATPLFAQEATDQQDALTIRRNATEAELRDLARTIAEAKDKAAQLEASIAGIERTTSGLREALVSSAAKRKDLEQRQLDSQTRLAGLTEEQAKIKTSLRGRRAVLGEVLAALERMGRNPPPALLVTPDDALSSVRSAIMLGAVVPGIRAETDKLIFDLTALSKLRDEIATEQKSYVTTMAAALEEERRMQLLIAENARLEKQNRADLESERKRAAELASRATSLESLIGSLERDIASAREAAEQARKEEERRNAMTPADRAREEANPTLPDKNRIAPAYAFSTLKAKLDLPVAGTILRRFGEADGTGHEAQGIMIGAGPGLVVTAPSDGWVVFAGPFRSYGQMVILNAGDGYHLVIAGMETVSTRQGQFVVAGEPIGQMGAKRIASAAALNLETERPTLYIEFRKDGKPVDSEPWWAIQHVGKARNDT</sequence>
<keyword evidence="6" id="KW-0482">Metalloprotease</keyword>
<dbReference type="GO" id="GO:0016787">
    <property type="term" value="F:hydrolase activity"/>
    <property type="evidence" value="ECO:0007669"/>
    <property type="project" value="UniProtKB-KW"/>
</dbReference>
<feature type="coiled-coil region" evidence="7">
    <location>
        <begin position="19"/>
        <end position="102"/>
    </location>
</feature>
<name>A0ABT8YTJ5_9HYPH</name>
<evidence type="ECO:0000256" key="8">
    <source>
        <dbReference type="SAM" id="MobiDB-lite"/>
    </source>
</evidence>
<evidence type="ECO:0000256" key="2">
    <source>
        <dbReference type="ARBA" id="ARBA00022670"/>
    </source>
</evidence>
<comment type="caution">
    <text evidence="11">The sequence shown here is derived from an EMBL/GenBank/DDBJ whole genome shotgun (WGS) entry which is preliminary data.</text>
</comment>
<evidence type="ECO:0000256" key="4">
    <source>
        <dbReference type="ARBA" id="ARBA00022801"/>
    </source>
</evidence>
<feature type="compositionally biased region" description="Basic and acidic residues" evidence="8">
    <location>
        <begin position="251"/>
        <end position="277"/>
    </location>
</feature>
<reference evidence="11" key="2">
    <citation type="submission" date="2023-07" db="EMBL/GenBank/DDBJ databases">
        <authorList>
            <person name="Shen H."/>
        </authorList>
    </citation>
    <scope>NUCLEOTIDE SEQUENCE</scope>
    <source>
        <strain evidence="11">TNR-22</strain>
    </source>
</reference>
<evidence type="ECO:0000256" key="7">
    <source>
        <dbReference type="SAM" id="Coils"/>
    </source>
</evidence>
<feature type="region of interest" description="Disordered" evidence="8">
    <location>
        <begin position="251"/>
        <end position="283"/>
    </location>
</feature>
<dbReference type="PANTHER" id="PTHR21666">
    <property type="entry name" value="PEPTIDASE-RELATED"/>
    <property type="match status" value="1"/>
</dbReference>
<keyword evidence="12" id="KW-1185">Reference proteome</keyword>
<keyword evidence="3" id="KW-0479">Metal-binding</keyword>
<feature type="signal peptide" evidence="9">
    <location>
        <begin position="1"/>
        <end position="19"/>
    </location>
</feature>
<dbReference type="EMBL" id="JAUOZU010000026">
    <property type="protein sequence ID" value="MDO6967061.1"/>
    <property type="molecule type" value="Genomic_DNA"/>
</dbReference>
<evidence type="ECO:0000259" key="10">
    <source>
        <dbReference type="Pfam" id="PF01551"/>
    </source>
</evidence>
<dbReference type="InterPro" id="IPR011055">
    <property type="entry name" value="Dup_hybrid_motif"/>
</dbReference>
<evidence type="ECO:0000256" key="3">
    <source>
        <dbReference type="ARBA" id="ARBA00022723"/>
    </source>
</evidence>
<dbReference type="SUPFAM" id="SSF51261">
    <property type="entry name" value="Duplicated hybrid motif"/>
    <property type="match status" value="1"/>
</dbReference>
<evidence type="ECO:0000256" key="9">
    <source>
        <dbReference type="SAM" id="SignalP"/>
    </source>
</evidence>
<dbReference type="Pfam" id="PF01551">
    <property type="entry name" value="Peptidase_M23"/>
    <property type="match status" value="1"/>
</dbReference>
<keyword evidence="7" id="KW-0175">Coiled coil</keyword>
<dbReference type="CDD" id="cd12797">
    <property type="entry name" value="M23_peptidase"/>
    <property type="match status" value="1"/>
</dbReference>
<evidence type="ECO:0000313" key="11">
    <source>
        <dbReference type="EMBL" id="MDO6967061.1"/>
    </source>
</evidence>
<dbReference type="InterPro" id="IPR050570">
    <property type="entry name" value="Cell_wall_metabolism_enzyme"/>
</dbReference>
<comment type="cofactor">
    <cofactor evidence="1">
        <name>Zn(2+)</name>
        <dbReference type="ChEBI" id="CHEBI:29105"/>
    </cofactor>
</comment>
<evidence type="ECO:0000313" key="12">
    <source>
        <dbReference type="Proteomes" id="UP001174932"/>
    </source>
</evidence>
<evidence type="ECO:0000256" key="5">
    <source>
        <dbReference type="ARBA" id="ARBA00022833"/>
    </source>
</evidence>
<protein>
    <submittedName>
        <fullName evidence="11">Murein hydrolase activator EnvC</fullName>
    </submittedName>
</protein>
<feature type="domain" description="M23ase beta-sheet core" evidence="10">
    <location>
        <begin position="322"/>
        <end position="423"/>
    </location>
</feature>
<reference evidence="11" key="1">
    <citation type="journal article" date="2015" name="Int. J. Syst. Evol. Microbiol.">
        <title>Rhizobium alvei sp. nov., isolated from a freshwater river.</title>
        <authorList>
            <person name="Sheu S.Y."/>
            <person name="Huang H.W."/>
            <person name="Young C.C."/>
            <person name="Chen W.M."/>
        </authorList>
    </citation>
    <scope>NUCLEOTIDE SEQUENCE</scope>
    <source>
        <strain evidence="11">TNR-22</strain>
    </source>
</reference>
<accession>A0ABT8YTJ5</accession>
<proteinExistence type="predicted"/>
<dbReference type="Proteomes" id="UP001174932">
    <property type="component" value="Unassembled WGS sequence"/>
</dbReference>
<evidence type="ECO:0000256" key="1">
    <source>
        <dbReference type="ARBA" id="ARBA00001947"/>
    </source>
</evidence>
<evidence type="ECO:0000256" key="6">
    <source>
        <dbReference type="ARBA" id="ARBA00023049"/>
    </source>
</evidence>
<keyword evidence="5" id="KW-0862">Zinc</keyword>
<organism evidence="11 12">
    <name type="scientific">Rhizobium alvei</name>
    <dbReference type="NCBI Taxonomy" id="1132659"/>
    <lineage>
        <taxon>Bacteria</taxon>
        <taxon>Pseudomonadati</taxon>
        <taxon>Pseudomonadota</taxon>
        <taxon>Alphaproteobacteria</taxon>
        <taxon>Hyphomicrobiales</taxon>
        <taxon>Rhizobiaceae</taxon>
        <taxon>Rhizobium/Agrobacterium group</taxon>
        <taxon>Rhizobium</taxon>
    </lineage>
</organism>
<dbReference type="PANTHER" id="PTHR21666:SF288">
    <property type="entry name" value="CELL DIVISION PROTEIN YTFB"/>
    <property type="match status" value="1"/>
</dbReference>
<keyword evidence="2" id="KW-0645">Protease</keyword>
<gene>
    <name evidence="11" type="ORF">Q4481_24155</name>
</gene>
<dbReference type="InterPro" id="IPR016047">
    <property type="entry name" value="M23ase_b-sheet_dom"/>
</dbReference>